<reference evidence="8 9" key="1">
    <citation type="submission" date="2018-07" db="EMBL/GenBank/DDBJ databases">
        <title>Genomic Encyclopedia of Type Strains, Phase III (KMG-III): the genomes of soil and plant-associated and newly described type strains.</title>
        <authorList>
            <person name="Whitman W."/>
        </authorList>
    </citation>
    <scope>NUCLEOTIDE SEQUENCE [LARGE SCALE GENOMIC DNA]</scope>
    <source>
        <strain evidence="8 9">CECT 8333</strain>
    </source>
</reference>
<dbReference type="InterPro" id="IPR012340">
    <property type="entry name" value="NA-bd_OB-fold"/>
</dbReference>
<feature type="compositionally biased region" description="Basic and acidic residues" evidence="6">
    <location>
        <begin position="367"/>
        <end position="382"/>
    </location>
</feature>
<keyword evidence="3" id="KW-0694">RNA-binding</keyword>
<feature type="domain" description="S1 motif" evidence="7">
    <location>
        <begin position="29"/>
        <end position="98"/>
    </location>
</feature>
<dbReference type="Pfam" id="PF00575">
    <property type="entry name" value="S1"/>
    <property type="match status" value="4"/>
</dbReference>
<keyword evidence="2" id="KW-0677">Repeat</keyword>
<dbReference type="EMBL" id="QPJW01000001">
    <property type="protein sequence ID" value="RCX23239.1"/>
    <property type="molecule type" value="Genomic_DNA"/>
</dbReference>
<dbReference type="OrthoDB" id="9804077at2"/>
<dbReference type="CDD" id="cd05688">
    <property type="entry name" value="S1_RPS1_repeat_ec3"/>
    <property type="match status" value="1"/>
</dbReference>
<protein>
    <submittedName>
        <fullName evidence="8">Small subunit ribosomal protein S1</fullName>
    </submittedName>
</protein>
<name>A0A369BNP8_9BACL</name>
<dbReference type="InterPro" id="IPR050437">
    <property type="entry name" value="Ribos_protein_bS1-like"/>
</dbReference>
<dbReference type="CDD" id="cd04465">
    <property type="entry name" value="S1_RPS1_repeat_ec2_hs2"/>
    <property type="match status" value="1"/>
</dbReference>
<evidence type="ECO:0000256" key="6">
    <source>
        <dbReference type="SAM" id="MobiDB-lite"/>
    </source>
</evidence>
<dbReference type="GO" id="GO:0006412">
    <property type="term" value="P:translation"/>
    <property type="evidence" value="ECO:0007669"/>
    <property type="project" value="TreeGrafter"/>
</dbReference>
<feature type="domain" description="S1 motif" evidence="7">
    <location>
        <begin position="202"/>
        <end position="270"/>
    </location>
</feature>
<keyword evidence="9" id="KW-1185">Reference proteome</keyword>
<feature type="domain" description="S1 motif" evidence="7">
    <location>
        <begin position="116"/>
        <end position="181"/>
    </location>
</feature>
<dbReference type="CDD" id="cd05687">
    <property type="entry name" value="S1_RPS1_repeat_ec1_hs1"/>
    <property type="match status" value="1"/>
</dbReference>
<dbReference type="GO" id="GO:0022627">
    <property type="term" value="C:cytosolic small ribosomal subunit"/>
    <property type="evidence" value="ECO:0007669"/>
    <property type="project" value="TreeGrafter"/>
</dbReference>
<evidence type="ECO:0000256" key="5">
    <source>
        <dbReference type="ARBA" id="ARBA00023274"/>
    </source>
</evidence>
<dbReference type="PANTHER" id="PTHR10724:SF7">
    <property type="entry name" value="SMALL RIBOSOMAL SUBUNIT PROTEIN BS1C"/>
    <property type="match status" value="1"/>
</dbReference>
<dbReference type="AlphaFoldDB" id="A0A369BNP8"/>
<dbReference type="SUPFAM" id="SSF50249">
    <property type="entry name" value="Nucleic acid-binding proteins"/>
    <property type="match status" value="4"/>
</dbReference>
<evidence type="ECO:0000313" key="8">
    <source>
        <dbReference type="EMBL" id="RCX23239.1"/>
    </source>
</evidence>
<dbReference type="Proteomes" id="UP000253090">
    <property type="component" value="Unassembled WGS sequence"/>
</dbReference>
<dbReference type="Gene3D" id="2.40.50.140">
    <property type="entry name" value="Nucleic acid-binding proteins"/>
    <property type="match status" value="4"/>
</dbReference>
<dbReference type="InterPro" id="IPR003029">
    <property type="entry name" value="S1_domain"/>
</dbReference>
<keyword evidence="5" id="KW-0687">Ribonucleoprotein</keyword>
<keyword evidence="4 8" id="KW-0689">Ribosomal protein</keyword>
<feature type="compositionally biased region" description="Polar residues" evidence="6">
    <location>
        <begin position="386"/>
        <end position="395"/>
    </location>
</feature>
<dbReference type="RefSeq" id="WP_114495147.1">
    <property type="nucleotide sequence ID" value="NZ_QPJW01000001.1"/>
</dbReference>
<dbReference type="NCBIfam" id="NF005208">
    <property type="entry name" value="PRK06676.1"/>
    <property type="match status" value="1"/>
</dbReference>
<dbReference type="InterPro" id="IPR035104">
    <property type="entry name" value="Ribosomal_protein_S1-like"/>
</dbReference>
<dbReference type="PRINTS" id="PR00681">
    <property type="entry name" value="RIBOSOMALS1"/>
</dbReference>
<dbReference type="PANTHER" id="PTHR10724">
    <property type="entry name" value="30S RIBOSOMAL PROTEIN S1"/>
    <property type="match status" value="1"/>
</dbReference>
<evidence type="ECO:0000256" key="1">
    <source>
        <dbReference type="ARBA" id="ARBA00006767"/>
    </source>
</evidence>
<evidence type="ECO:0000259" key="7">
    <source>
        <dbReference type="PROSITE" id="PS50126"/>
    </source>
</evidence>
<proteinExistence type="inferred from homology"/>
<accession>A0A369BNP8</accession>
<comment type="similarity">
    <text evidence="1">Belongs to the bacterial ribosomal protein bS1 family.</text>
</comment>
<organism evidence="8 9">
    <name type="scientific">Fontibacillus phaseoli</name>
    <dbReference type="NCBI Taxonomy" id="1416533"/>
    <lineage>
        <taxon>Bacteria</taxon>
        <taxon>Bacillati</taxon>
        <taxon>Bacillota</taxon>
        <taxon>Bacilli</taxon>
        <taxon>Bacillales</taxon>
        <taxon>Paenibacillaceae</taxon>
        <taxon>Fontibacillus</taxon>
    </lineage>
</organism>
<dbReference type="SMART" id="SM00316">
    <property type="entry name" value="S1"/>
    <property type="match status" value="4"/>
</dbReference>
<evidence type="ECO:0000256" key="3">
    <source>
        <dbReference type="ARBA" id="ARBA00022884"/>
    </source>
</evidence>
<evidence type="ECO:0000256" key="2">
    <source>
        <dbReference type="ARBA" id="ARBA00022737"/>
    </source>
</evidence>
<dbReference type="FunFam" id="2.40.50.140:FF:000051">
    <property type="entry name" value="RNA-binding transcriptional accessory protein"/>
    <property type="match status" value="1"/>
</dbReference>
<sequence length="411" mass="45054">MSEEIKNELEAAEAASQEEMEQIVSLKKGDTVKGTIVKIEDNQAYVSIGYKYDGVIPIRELSSVHLDSATDAVEVGQEVETKVVSIDDEKERLVLSKRAIDSENAWDELQSRFDSQETFEVTVADVVKGGIVADVGVRGFIPASMVERHFVEDFSDYKGRTLRVKVKEIDRENNKVILSQKDVLDEEFEANKLKVMGQLKEGEVLEGTVQRLTQFGAFVDVGGVDGLVHVSEIAWNHVEKPADVLSEGDKVKVKVLKVDPEKGKISLSIKAATPGPWETAAEQFHTGDIVSGEVKRLVNFGAFVEIAPGVEGLVHISQISHKHIGTPHEVLKEGQTVQVKVLDVNPNEKRVSLSIKETEEAPAPAPRSEKPSKGSSVRKEDLGDNPNVSLSNQGLSITLGERFGDKLSKLK</sequence>
<dbReference type="GO" id="GO:0003735">
    <property type="term" value="F:structural constituent of ribosome"/>
    <property type="evidence" value="ECO:0007669"/>
    <property type="project" value="TreeGrafter"/>
</dbReference>
<dbReference type="GO" id="GO:0003729">
    <property type="term" value="F:mRNA binding"/>
    <property type="evidence" value="ECO:0007669"/>
    <property type="project" value="TreeGrafter"/>
</dbReference>
<evidence type="ECO:0000313" key="9">
    <source>
        <dbReference type="Proteomes" id="UP000253090"/>
    </source>
</evidence>
<evidence type="ECO:0000256" key="4">
    <source>
        <dbReference type="ARBA" id="ARBA00022980"/>
    </source>
</evidence>
<gene>
    <name evidence="8" type="ORF">DFP94_101836</name>
</gene>
<dbReference type="FunFam" id="2.40.50.140:FF:000114">
    <property type="entry name" value="30S ribosomal protein S1"/>
    <property type="match status" value="1"/>
</dbReference>
<feature type="region of interest" description="Disordered" evidence="6">
    <location>
        <begin position="355"/>
        <end position="395"/>
    </location>
</feature>
<feature type="domain" description="S1 motif" evidence="7">
    <location>
        <begin position="287"/>
        <end position="356"/>
    </location>
</feature>
<comment type="caution">
    <text evidence="8">The sequence shown here is derived from an EMBL/GenBank/DDBJ whole genome shotgun (WGS) entry which is preliminary data.</text>
</comment>
<dbReference type="PROSITE" id="PS50126">
    <property type="entry name" value="S1"/>
    <property type="match status" value="4"/>
</dbReference>